<proteinExistence type="predicted"/>
<dbReference type="Proteomes" id="UP000627446">
    <property type="component" value="Unassembled WGS sequence"/>
</dbReference>
<comment type="caution">
    <text evidence="2">The sequence shown here is derived from an EMBL/GenBank/DDBJ whole genome shotgun (WGS) entry which is preliminary data.</text>
</comment>
<gene>
    <name evidence="2" type="ORF">H8K36_11465</name>
</gene>
<protein>
    <submittedName>
        <fullName evidence="2">Uncharacterized protein</fullName>
    </submittedName>
</protein>
<reference evidence="2" key="1">
    <citation type="submission" date="2020-08" db="EMBL/GenBank/DDBJ databases">
        <title>Novel species isolated from subtropical streams in China.</title>
        <authorList>
            <person name="Lu H."/>
        </authorList>
    </citation>
    <scope>NUCLEOTIDE SEQUENCE</scope>
    <source>
        <strain evidence="2">LX22W</strain>
    </source>
</reference>
<dbReference type="AlphaFoldDB" id="A0A923HP58"/>
<keyword evidence="3" id="KW-1185">Reference proteome</keyword>
<keyword evidence="1" id="KW-1133">Transmembrane helix</keyword>
<keyword evidence="1" id="KW-0812">Transmembrane</keyword>
<feature type="transmembrane region" description="Helical" evidence="1">
    <location>
        <begin position="14"/>
        <end position="32"/>
    </location>
</feature>
<dbReference type="RefSeq" id="WP_186916347.1">
    <property type="nucleotide sequence ID" value="NZ_JACOFZ010000003.1"/>
</dbReference>
<name>A0A923HP58_9BURK</name>
<evidence type="ECO:0000256" key="1">
    <source>
        <dbReference type="SAM" id="Phobius"/>
    </source>
</evidence>
<evidence type="ECO:0000313" key="3">
    <source>
        <dbReference type="Proteomes" id="UP000627446"/>
    </source>
</evidence>
<organism evidence="2 3">
    <name type="scientific">Undibacterium nitidum</name>
    <dbReference type="NCBI Taxonomy" id="2762298"/>
    <lineage>
        <taxon>Bacteria</taxon>
        <taxon>Pseudomonadati</taxon>
        <taxon>Pseudomonadota</taxon>
        <taxon>Betaproteobacteria</taxon>
        <taxon>Burkholderiales</taxon>
        <taxon>Oxalobacteraceae</taxon>
        <taxon>Undibacterium</taxon>
    </lineage>
</organism>
<keyword evidence="1" id="KW-0472">Membrane</keyword>
<evidence type="ECO:0000313" key="2">
    <source>
        <dbReference type="EMBL" id="MBC3881998.1"/>
    </source>
</evidence>
<dbReference type="EMBL" id="JACOFZ010000003">
    <property type="protein sequence ID" value="MBC3881998.1"/>
    <property type="molecule type" value="Genomic_DNA"/>
</dbReference>
<accession>A0A923HP58</accession>
<sequence length="81" mass="9034">MLKNVQKVFSFKQFIQALATILLGTIAFAFAMKAWMETKQEPIPENKSQGVDVILIHSGETKIVKAKWRTLAAVVAKIDCV</sequence>